<dbReference type="Gene3D" id="2.60.120.200">
    <property type="match status" value="1"/>
</dbReference>
<dbReference type="PANTHER" id="PTHR11309">
    <property type="entry name" value="FRIZZLED"/>
    <property type="match status" value="1"/>
</dbReference>
<dbReference type="Proteomes" id="UP000824540">
    <property type="component" value="Unassembled WGS sequence"/>
</dbReference>
<dbReference type="GO" id="GO:0035567">
    <property type="term" value="P:non-canonical Wnt signaling pathway"/>
    <property type="evidence" value="ECO:0007669"/>
    <property type="project" value="TreeGrafter"/>
</dbReference>
<dbReference type="InterPro" id="IPR036790">
    <property type="entry name" value="Frizzled_dom_sf"/>
</dbReference>
<evidence type="ECO:0000256" key="3">
    <source>
        <dbReference type="ARBA" id="ARBA00022737"/>
    </source>
</evidence>
<dbReference type="Pfam" id="PF06121">
    <property type="entry name" value="DUF959"/>
    <property type="match status" value="1"/>
</dbReference>
<dbReference type="GO" id="GO:0060070">
    <property type="term" value="P:canonical Wnt signaling pathway"/>
    <property type="evidence" value="ECO:0007669"/>
    <property type="project" value="TreeGrafter"/>
</dbReference>
<keyword evidence="2 7" id="KW-0732">Signal</keyword>
<sequence>MAKIGMWLGLYLLMLCLGHSYAWFWNWGAPTTEAPPVTHEGSGAPVASGEEPEDNIAGVGAEIIDVASGIRKIVQTWDQNPDAKLTTAAPTPVAKKQGVISGGAKHGNGMPQIHGVKFESASRGSAGEESGSASGSSVVESQEGTDLPSIVTGLVEVNGTREVTTVESPRCLLLDSDFPFCTTMGQESFAVPNFLNQSSVEEVLVVLREWAWLLNSRCHHSLEWFFCLLLVPRCGPPGLAPAMPCRSFCEVLRDSCWTLLDEGRLPMACHSLPEEEDDGYQCLSVSNQKDDNGVSLLQLIGDPPPDEITKVYGPDNSPGYVFGPDANTGQLARAHFPSPFYRDFSLLFNLQPTSTKAGVIFSITDASQQIMYVGVKLSALKAGHQQIILYYTEPDSQTSYEAASFSVPSLVNTWSRFSISVADDQVSFFASCDSDPQVLRFERSPDDMELEAGAGVFVGQAGGADTNKFLASGDYGSGYEDRQKTPSLMILAGTQWRPDLCNQDSQVPKVRKGTEEKRGARETGVKLVQKENLGSPPGIFLPQEEVEPVVRREVLVLGILGRRATQAPLGHQVLLVLQGLQQRY</sequence>
<dbReference type="FunFam" id="1.10.2000.10:FF:000017">
    <property type="entry name" value="Alpha 1 type XVIII collagen"/>
    <property type="match status" value="1"/>
</dbReference>
<keyword evidence="3" id="KW-0677">Repeat</keyword>
<dbReference type="InterPro" id="IPR010363">
    <property type="entry name" value="DUF959_COL18_N"/>
</dbReference>
<dbReference type="PANTHER" id="PTHR11309:SF148">
    <property type="entry name" value="SECRETED FRIZZLED-RELATED PROTEIN 1"/>
    <property type="match status" value="1"/>
</dbReference>
<feature type="signal peptide" evidence="7">
    <location>
        <begin position="1"/>
        <end position="22"/>
    </location>
</feature>
<dbReference type="InterPro" id="IPR013320">
    <property type="entry name" value="ConA-like_dom_sf"/>
</dbReference>
<dbReference type="AlphaFoldDB" id="A0A8T2PIY8"/>
<dbReference type="FunFam" id="2.60.120.200:FF:000039">
    <property type="entry name" value="Collagen XV alpha 1 chain"/>
    <property type="match status" value="1"/>
</dbReference>
<keyword evidence="4 5" id="KW-1015">Disulfide bond</keyword>
<name>A0A8T2PIY8_9TELE</name>
<dbReference type="GO" id="GO:0017147">
    <property type="term" value="F:Wnt-protein binding"/>
    <property type="evidence" value="ECO:0007669"/>
    <property type="project" value="TreeGrafter"/>
</dbReference>
<feature type="region of interest" description="Disordered" evidence="6">
    <location>
        <begin position="120"/>
        <end position="145"/>
    </location>
</feature>
<feature type="chain" id="PRO_5035864340" description="FZ domain-containing protein" evidence="7">
    <location>
        <begin position="23"/>
        <end position="584"/>
    </location>
</feature>
<dbReference type="InterPro" id="IPR020067">
    <property type="entry name" value="Frizzled_dom"/>
</dbReference>
<dbReference type="CDD" id="cd07455">
    <property type="entry name" value="CRD_Collagen_XVIII"/>
    <property type="match status" value="1"/>
</dbReference>
<organism evidence="9 10">
    <name type="scientific">Albula glossodonta</name>
    <name type="common">roundjaw bonefish</name>
    <dbReference type="NCBI Taxonomy" id="121402"/>
    <lineage>
        <taxon>Eukaryota</taxon>
        <taxon>Metazoa</taxon>
        <taxon>Chordata</taxon>
        <taxon>Craniata</taxon>
        <taxon>Vertebrata</taxon>
        <taxon>Euteleostomi</taxon>
        <taxon>Actinopterygii</taxon>
        <taxon>Neopterygii</taxon>
        <taxon>Teleostei</taxon>
        <taxon>Albuliformes</taxon>
        <taxon>Albulidae</taxon>
        <taxon>Albula</taxon>
    </lineage>
</organism>
<proteinExistence type="predicted"/>
<evidence type="ECO:0000256" key="1">
    <source>
        <dbReference type="ARBA" id="ARBA00022473"/>
    </source>
</evidence>
<reference evidence="9" key="1">
    <citation type="thesis" date="2021" institute="BYU ScholarsArchive" country="Provo, UT, USA">
        <title>Applications of and Algorithms for Genome Assembly and Genomic Analyses with an Emphasis on Marine Teleosts.</title>
        <authorList>
            <person name="Pickett B.D."/>
        </authorList>
    </citation>
    <scope>NUCLEOTIDE SEQUENCE</scope>
    <source>
        <strain evidence="9">HI-2016</strain>
    </source>
</reference>
<dbReference type="SMART" id="SM00063">
    <property type="entry name" value="FRI"/>
    <property type="match status" value="1"/>
</dbReference>
<evidence type="ECO:0000256" key="7">
    <source>
        <dbReference type="SAM" id="SignalP"/>
    </source>
</evidence>
<evidence type="ECO:0000256" key="6">
    <source>
        <dbReference type="SAM" id="MobiDB-lite"/>
    </source>
</evidence>
<dbReference type="InterPro" id="IPR048287">
    <property type="entry name" value="TSPN-like_N"/>
</dbReference>
<protein>
    <recommendedName>
        <fullName evidence="8">FZ domain-containing protein</fullName>
    </recommendedName>
</protein>
<dbReference type="Pfam" id="PF01392">
    <property type="entry name" value="Fz"/>
    <property type="match status" value="1"/>
</dbReference>
<keyword evidence="1" id="KW-0217">Developmental protein</keyword>
<evidence type="ECO:0000259" key="8">
    <source>
        <dbReference type="PROSITE" id="PS50038"/>
    </source>
</evidence>
<dbReference type="SUPFAM" id="SSF49899">
    <property type="entry name" value="Concanavalin A-like lectins/glucanases"/>
    <property type="match status" value="1"/>
</dbReference>
<evidence type="ECO:0000256" key="4">
    <source>
        <dbReference type="ARBA" id="ARBA00023157"/>
    </source>
</evidence>
<accession>A0A8T2PIY8</accession>
<feature type="compositionally biased region" description="Low complexity" evidence="6">
    <location>
        <begin position="120"/>
        <end position="144"/>
    </location>
</feature>
<dbReference type="GO" id="GO:0005615">
    <property type="term" value="C:extracellular space"/>
    <property type="evidence" value="ECO:0007669"/>
    <property type="project" value="TreeGrafter"/>
</dbReference>
<dbReference type="Gene3D" id="1.10.2000.10">
    <property type="entry name" value="Frizzled cysteine-rich domain"/>
    <property type="match status" value="1"/>
</dbReference>
<evidence type="ECO:0000256" key="5">
    <source>
        <dbReference type="PROSITE-ProRule" id="PRU00090"/>
    </source>
</evidence>
<evidence type="ECO:0000313" key="10">
    <source>
        <dbReference type="Proteomes" id="UP000824540"/>
    </source>
</evidence>
<evidence type="ECO:0000256" key="2">
    <source>
        <dbReference type="ARBA" id="ARBA00022729"/>
    </source>
</evidence>
<comment type="caution">
    <text evidence="5">Lacks conserved residue(s) required for the propagation of feature annotation.</text>
</comment>
<dbReference type="SUPFAM" id="SSF63501">
    <property type="entry name" value="Frizzled cysteine-rich domain"/>
    <property type="match status" value="1"/>
</dbReference>
<gene>
    <name evidence="9" type="ORF">JZ751_027891</name>
</gene>
<keyword evidence="10" id="KW-1185">Reference proteome</keyword>
<feature type="disulfide bond" evidence="5">
    <location>
        <begin position="181"/>
        <end position="227"/>
    </location>
</feature>
<comment type="caution">
    <text evidence="9">The sequence shown here is derived from an EMBL/GenBank/DDBJ whole genome shotgun (WGS) entry which is preliminary data.</text>
</comment>
<dbReference type="SMART" id="SM00210">
    <property type="entry name" value="TSPN"/>
    <property type="match status" value="1"/>
</dbReference>
<dbReference type="InterPro" id="IPR015526">
    <property type="entry name" value="Frizzled/SFRP"/>
</dbReference>
<feature type="domain" description="FZ" evidence="8">
    <location>
        <begin position="166"/>
        <end position="285"/>
    </location>
</feature>
<dbReference type="InterPro" id="IPR035523">
    <property type="entry name" value="Collagen_XVIII_Fz"/>
</dbReference>
<dbReference type="PROSITE" id="PS50038">
    <property type="entry name" value="FZ"/>
    <property type="match status" value="1"/>
</dbReference>
<feature type="disulfide bond" evidence="5">
    <location>
        <begin position="218"/>
        <end position="256"/>
    </location>
</feature>
<dbReference type="EMBL" id="JAFBMS010000009">
    <property type="protein sequence ID" value="KAG9349448.1"/>
    <property type="molecule type" value="Genomic_DNA"/>
</dbReference>
<dbReference type="OrthoDB" id="10060752at2759"/>
<evidence type="ECO:0000313" key="9">
    <source>
        <dbReference type="EMBL" id="KAG9349448.1"/>
    </source>
</evidence>